<evidence type="ECO:0000313" key="5">
    <source>
        <dbReference type="Proteomes" id="UP000054715"/>
    </source>
</evidence>
<proteinExistence type="predicted"/>
<dbReference type="InterPro" id="IPR036249">
    <property type="entry name" value="Thioredoxin-like_sf"/>
</dbReference>
<keyword evidence="6" id="KW-1185">Reference proteome</keyword>
<evidence type="ECO:0000313" key="3">
    <source>
        <dbReference type="EMBL" id="KTD06834.1"/>
    </source>
</evidence>
<dbReference type="AlphaFoldDB" id="A0A0W0UG06"/>
<sequence length="393" mass="45007">MKLLFKIFLGGCLCISLLWASAKPPEWFTQEKNREITLQVSLFLSSTCPHCHKADEFFQRLETTTPWLNIKRYTINKDKAALETFSQFLQQQKSTDFSVPAIFFCDSHWIGFADAESTGKELLRGLTYCHEQIIKTGQLNSKTTAVLQQWANANWYGNVLIAKPSVASVILMTAIYDALNPCSLFVILSLIAFLWIAPTRQLRLAVGFLFILTIGVTHYLQQAFNAFFFQWNYVLRIPVLFIGLALLAYTLGYFKTLDGKKSYILIGLAILSALGIQAYMQTCTPNFAVVFEQWLQTKQFYTTQTIVFLIIYQCIYIMPLLLLMLLAIWLSKAARFTSYQIIFKKFAHIFLIMTALLFMIYPAAFAQLAFSFLLFVVTIFMAILLRKKALPLL</sequence>
<evidence type="ECO:0000313" key="6">
    <source>
        <dbReference type="Proteomes" id="UP000093336"/>
    </source>
</evidence>
<dbReference type="PATRIC" id="fig|455.5.peg.1092"/>
<reference evidence="4 6" key="2">
    <citation type="submission" date="2016-05" db="EMBL/GenBank/DDBJ databases">
        <authorList>
            <person name="Prochazka B."/>
            <person name="Indra A."/>
            <person name="Hasenberger P."/>
            <person name="Blaschitz M."/>
            <person name="Wagner L."/>
            <person name="Wewalka G."/>
            <person name="Sorschag S."/>
            <person name="Schmid D."/>
            <person name="Ruppitsch W."/>
        </authorList>
    </citation>
    <scope>NUCLEOTIDE SEQUENCE [LARGE SCALE GENOMIC DNA]</scope>
    <source>
        <strain evidence="4 6">974010_12</strain>
    </source>
</reference>
<feature type="transmembrane region" description="Helical" evidence="1">
    <location>
        <begin position="300"/>
        <end position="330"/>
    </location>
</feature>
<protein>
    <recommendedName>
        <fullName evidence="7">Thioredoxin domain-containing protein</fullName>
    </recommendedName>
</protein>
<dbReference type="Proteomes" id="UP000093336">
    <property type="component" value="Unassembled WGS sequence"/>
</dbReference>
<feature type="transmembrane region" description="Helical" evidence="1">
    <location>
        <begin position="342"/>
        <end position="361"/>
    </location>
</feature>
<dbReference type="EMBL" id="LNYG01000013">
    <property type="protein sequence ID" value="KTD06834.1"/>
    <property type="molecule type" value="Genomic_DNA"/>
</dbReference>
<dbReference type="SUPFAM" id="SSF52833">
    <property type="entry name" value="Thioredoxin-like"/>
    <property type="match status" value="1"/>
</dbReference>
<dbReference type="Proteomes" id="UP000054715">
    <property type="component" value="Unassembled WGS sequence"/>
</dbReference>
<feature type="signal peptide" evidence="2">
    <location>
        <begin position="1"/>
        <end position="22"/>
    </location>
</feature>
<comment type="caution">
    <text evidence="3">The sequence shown here is derived from an EMBL/GenBank/DDBJ whole genome shotgun (WGS) entry which is preliminary data.</text>
</comment>
<gene>
    <name evidence="4" type="ORF">A8135_13885</name>
    <name evidence="3" type="ORF">Ljam_1029</name>
</gene>
<name>A0A0W0UG06_9GAMM</name>
<feature type="transmembrane region" description="Helical" evidence="1">
    <location>
        <begin position="233"/>
        <end position="251"/>
    </location>
</feature>
<dbReference type="OrthoDB" id="9798180at2"/>
<evidence type="ECO:0008006" key="7">
    <source>
        <dbReference type="Google" id="ProtNLM"/>
    </source>
</evidence>
<keyword evidence="1" id="KW-0812">Transmembrane</keyword>
<evidence type="ECO:0000256" key="1">
    <source>
        <dbReference type="SAM" id="Phobius"/>
    </source>
</evidence>
<feature type="transmembrane region" description="Helical" evidence="1">
    <location>
        <begin position="204"/>
        <end position="221"/>
    </location>
</feature>
<keyword evidence="1" id="KW-1133">Transmembrane helix</keyword>
<dbReference type="EMBL" id="LYOZ01000030">
    <property type="protein sequence ID" value="OCH97579.1"/>
    <property type="molecule type" value="Genomic_DNA"/>
</dbReference>
<accession>A0A0W0UG06</accession>
<organism evidence="3 5">
    <name type="scientific">Legionella jamestowniensis</name>
    <dbReference type="NCBI Taxonomy" id="455"/>
    <lineage>
        <taxon>Bacteria</taxon>
        <taxon>Pseudomonadati</taxon>
        <taxon>Pseudomonadota</taxon>
        <taxon>Gammaproteobacteria</taxon>
        <taxon>Legionellales</taxon>
        <taxon>Legionellaceae</taxon>
        <taxon>Legionella</taxon>
    </lineage>
</organism>
<evidence type="ECO:0000256" key="2">
    <source>
        <dbReference type="SAM" id="SignalP"/>
    </source>
</evidence>
<evidence type="ECO:0000313" key="4">
    <source>
        <dbReference type="EMBL" id="OCH97579.1"/>
    </source>
</evidence>
<dbReference type="STRING" id="455.Ljam_1029"/>
<dbReference type="RefSeq" id="WP_058449061.1">
    <property type="nucleotide sequence ID" value="NZ_CAAAJF010000009.1"/>
</dbReference>
<feature type="transmembrane region" description="Helical" evidence="1">
    <location>
        <begin position="367"/>
        <end position="385"/>
    </location>
</feature>
<feature type="transmembrane region" description="Helical" evidence="1">
    <location>
        <begin position="263"/>
        <end position="280"/>
    </location>
</feature>
<dbReference type="Gene3D" id="3.40.30.10">
    <property type="entry name" value="Glutaredoxin"/>
    <property type="match status" value="1"/>
</dbReference>
<keyword evidence="2" id="KW-0732">Signal</keyword>
<feature type="chain" id="PRO_5006914027" description="Thioredoxin domain-containing protein" evidence="2">
    <location>
        <begin position="23"/>
        <end position="393"/>
    </location>
</feature>
<feature type="transmembrane region" description="Helical" evidence="1">
    <location>
        <begin position="178"/>
        <end position="197"/>
    </location>
</feature>
<keyword evidence="1" id="KW-0472">Membrane</keyword>
<reference evidence="3 5" key="1">
    <citation type="submission" date="2015-11" db="EMBL/GenBank/DDBJ databases">
        <title>Genomic analysis of 38 Legionella species identifies large and diverse effector repertoires.</title>
        <authorList>
            <person name="Burstein D."/>
            <person name="Amaro F."/>
            <person name="Zusman T."/>
            <person name="Lifshitz Z."/>
            <person name="Cohen O."/>
            <person name="Gilbert J.A."/>
            <person name="Pupko T."/>
            <person name="Shuman H.A."/>
            <person name="Segal G."/>
        </authorList>
    </citation>
    <scope>NUCLEOTIDE SEQUENCE [LARGE SCALE GENOMIC DNA]</scope>
    <source>
        <strain evidence="3 5">JA-26-G1-E2</strain>
    </source>
</reference>